<dbReference type="OrthoDB" id="3515175at2759"/>
<accession>A0A9W8IV01</accession>
<keyword evidence="2" id="KW-1185">Reference proteome</keyword>
<organism evidence="1 2">
    <name type="scientific">Candolleomyces eurysporus</name>
    <dbReference type="NCBI Taxonomy" id="2828524"/>
    <lineage>
        <taxon>Eukaryota</taxon>
        <taxon>Fungi</taxon>
        <taxon>Dikarya</taxon>
        <taxon>Basidiomycota</taxon>
        <taxon>Agaricomycotina</taxon>
        <taxon>Agaricomycetes</taxon>
        <taxon>Agaricomycetidae</taxon>
        <taxon>Agaricales</taxon>
        <taxon>Agaricineae</taxon>
        <taxon>Psathyrellaceae</taxon>
        <taxon>Candolleomyces</taxon>
    </lineage>
</organism>
<protein>
    <submittedName>
        <fullName evidence="1">Uncharacterized protein</fullName>
    </submittedName>
</protein>
<name>A0A9W8IV01_9AGAR</name>
<proteinExistence type="predicted"/>
<evidence type="ECO:0000313" key="1">
    <source>
        <dbReference type="EMBL" id="KAJ2923190.1"/>
    </source>
</evidence>
<sequence>MLILNADMGSSDGDNNDGITILDVTVPRNPAYCFVFLNAEDVLPAMTPLTAAQYLRSYYPAPKRPLNVDEMTQMSSEWDCLEVIANLDDMPLIPIATLAKLVTYSTEIDAFRRQSVLSADDMTRLTAVLKGATHPNAVVDLSRLPLTANQILSVLEELRDFKRLDVSYSQAVDNRVFLHILRTYKSLMWINILHCPISMDDLKELMTNDPQRFRSIETILHPAFLTGKLPADFPKAFRITYITNDWPRYNYVTLPFFSADQLVQNIFDILANLHSSYRMPSLATVASSHLAQGQSWYDRAIQIVPGRNLDDDPSTRSYDLLPYAHQKEGYQLVVQANCRGKPYGILAPMAPEQSEHTDSDIIGMDSFLKRLEDEGYPATDAAAVKGLLELCANMELTTMEQVLNIKRYLH</sequence>
<evidence type="ECO:0000313" key="2">
    <source>
        <dbReference type="Proteomes" id="UP001140091"/>
    </source>
</evidence>
<gene>
    <name evidence="1" type="ORF">H1R20_g13904</name>
</gene>
<dbReference type="AlphaFoldDB" id="A0A9W8IV01"/>
<dbReference type="Proteomes" id="UP001140091">
    <property type="component" value="Unassembled WGS sequence"/>
</dbReference>
<reference evidence="1" key="1">
    <citation type="submission" date="2022-06" db="EMBL/GenBank/DDBJ databases">
        <title>Genome Sequence of Candolleomyces eurysporus.</title>
        <authorList>
            <person name="Buettner E."/>
        </authorList>
    </citation>
    <scope>NUCLEOTIDE SEQUENCE</scope>
    <source>
        <strain evidence="1">VTCC 930004</strain>
    </source>
</reference>
<dbReference type="EMBL" id="JANBPK010001395">
    <property type="protein sequence ID" value="KAJ2923190.1"/>
    <property type="molecule type" value="Genomic_DNA"/>
</dbReference>
<comment type="caution">
    <text evidence="1">The sequence shown here is derived from an EMBL/GenBank/DDBJ whole genome shotgun (WGS) entry which is preliminary data.</text>
</comment>
<feature type="non-terminal residue" evidence="1">
    <location>
        <position position="410"/>
    </location>
</feature>